<name>A0A251TQ40_HELAN</name>
<reference evidence="2" key="2">
    <citation type="submission" date="2017-02" db="EMBL/GenBank/DDBJ databases">
        <title>Sunflower complete genome.</title>
        <authorList>
            <person name="Langlade N."/>
            <person name="Munos S."/>
        </authorList>
    </citation>
    <scope>NUCLEOTIDE SEQUENCE [LARGE SCALE GENOMIC DNA]</scope>
    <source>
        <tissue evidence="2">Leaves</tissue>
    </source>
</reference>
<dbReference type="Proteomes" id="UP000215914">
    <property type="component" value="Chromosome 10"/>
</dbReference>
<organism evidence="2 3">
    <name type="scientific">Helianthus annuus</name>
    <name type="common">Common sunflower</name>
    <dbReference type="NCBI Taxonomy" id="4232"/>
    <lineage>
        <taxon>Eukaryota</taxon>
        <taxon>Viridiplantae</taxon>
        <taxon>Streptophyta</taxon>
        <taxon>Embryophyta</taxon>
        <taxon>Tracheophyta</taxon>
        <taxon>Spermatophyta</taxon>
        <taxon>Magnoliopsida</taxon>
        <taxon>eudicotyledons</taxon>
        <taxon>Gunneridae</taxon>
        <taxon>Pentapetalae</taxon>
        <taxon>asterids</taxon>
        <taxon>campanulids</taxon>
        <taxon>Asterales</taxon>
        <taxon>Asteraceae</taxon>
        <taxon>Asteroideae</taxon>
        <taxon>Heliantheae alliance</taxon>
        <taxon>Heliantheae</taxon>
        <taxon>Helianthus</taxon>
    </lineage>
</organism>
<protein>
    <submittedName>
        <fullName evidence="2">Uncharacterized protein</fullName>
    </submittedName>
</protein>
<evidence type="ECO:0000313" key="1">
    <source>
        <dbReference type="EMBL" id="KAF5788095.1"/>
    </source>
</evidence>
<dbReference type="Gramene" id="mRNA:HanXRQr2_Chr10g0460211">
    <property type="protein sequence ID" value="mRNA:HanXRQr2_Chr10g0460211"/>
    <property type="gene ID" value="HanXRQr2_Chr10g0460211"/>
</dbReference>
<dbReference type="InParanoid" id="A0A251TQ40"/>
<evidence type="ECO:0000313" key="3">
    <source>
        <dbReference type="Proteomes" id="UP000215914"/>
    </source>
</evidence>
<dbReference type="EMBL" id="MNCJ02000325">
    <property type="protein sequence ID" value="KAF5788095.1"/>
    <property type="molecule type" value="Genomic_DNA"/>
</dbReference>
<proteinExistence type="predicted"/>
<reference evidence="1 3" key="1">
    <citation type="journal article" date="2017" name="Nature">
        <title>The sunflower genome provides insights into oil metabolism, flowering and Asterid evolution.</title>
        <authorList>
            <person name="Badouin H."/>
            <person name="Gouzy J."/>
            <person name="Grassa C.J."/>
            <person name="Murat F."/>
            <person name="Staton S.E."/>
            <person name="Cottret L."/>
            <person name="Lelandais-Briere C."/>
            <person name="Owens G.L."/>
            <person name="Carrere S."/>
            <person name="Mayjonade B."/>
            <person name="Legrand L."/>
            <person name="Gill N."/>
            <person name="Kane N.C."/>
            <person name="Bowers J.E."/>
            <person name="Hubner S."/>
            <person name="Bellec A."/>
            <person name="Berard A."/>
            <person name="Berges H."/>
            <person name="Blanchet N."/>
            <person name="Boniface M.C."/>
            <person name="Brunel D."/>
            <person name="Catrice O."/>
            <person name="Chaidir N."/>
            <person name="Claudel C."/>
            <person name="Donnadieu C."/>
            <person name="Faraut T."/>
            <person name="Fievet G."/>
            <person name="Helmstetter N."/>
            <person name="King M."/>
            <person name="Knapp S.J."/>
            <person name="Lai Z."/>
            <person name="Le Paslier M.C."/>
            <person name="Lippi Y."/>
            <person name="Lorenzon L."/>
            <person name="Mandel J.R."/>
            <person name="Marage G."/>
            <person name="Marchand G."/>
            <person name="Marquand E."/>
            <person name="Bret-Mestries E."/>
            <person name="Morien E."/>
            <person name="Nambeesan S."/>
            <person name="Nguyen T."/>
            <person name="Pegot-Espagnet P."/>
            <person name="Pouilly N."/>
            <person name="Raftis F."/>
            <person name="Sallet E."/>
            <person name="Schiex T."/>
            <person name="Thomas J."/>
            <person name="Vandecasteele C."/>
            <person name="Vares D."/>
            <person name="Vear F."/>
            <person name="Vautrin S."/>
            <person name="Crespi M."/>
            <person name="Mangin B."/>
            <person name="Burke J.M."/>
            <person name="Salse J."/>
            <person name="Munos S."/>
            <person name="Vincourt P."/>
            <person name="Rieseberg L.H."/>
            <person name="Langlade N.B."/>
        </authorList>
    </citation>
    <scope>NUCLEOTIDE SEQUENCE [LARGE SCALE GENOMIC DNA]</scope>
    <source>
        <strain evidence="3">cv. SF193</strain>
        <tissue evidence="1">Leaves</tissue>
    </source>
</reference>
<dbReference type="AlphaFoldDB" id="A0A251TQ40"/>
<evidence type="ECO:0000313" key="2">
    <source>
        <dbReference type="EMBL" id="OTG13235.1"/>
    </source>
</evidence>
<keyword evidence="3" id="KW-1185">Reference proteome</keyword>
<reference evidence="1" key="3">
    <citation type="submission" date="2020-06" db="EMBL/GenBank/DDBJ databases">
        <title>Helianthus annuus Genome sequencing and assembly Release 2.</title>
        <authorList>
            <person name="Gouzy J."/>
            <person name="Langlade N."/>
            <person name="Munos S."/>
        </authorList>
    </citation>
    <scope>NUCLEOTIDE SEQUENCE</scope>
    <source>
        <tissue evidence="1">Leaves</tissue>
    </source>
</reference>
<dbReference type="EMBL" id="CM007899">
    <property type="protein sequence ID" value="OTG13235.1"/>
    <property type="molecule type" value="Genomic_DNA"/>
</dbReference>
<accession>A0A251TQ40</accession>
<sequence length="54" mass="6157">MDPSLLLEPLHTNCRVKVTICSERNSRYRTPAKIRISCEPDLSYGENPNLQVVV</sequence>
<gene>
    <name evidence="2" type="ORF">HannXRQ_Chr10g0318291</name>
    <name evidence="1" type="ORF">HanXRQr2_Chr10g0460211</name>
</gene>